<keyword evidence="2" id="KW-0812">Transmembrane</keyword>
<keyword evidence="2" id="KW-1133">Transmembrane helix</keyword>
<feature type="region of interest" description="Disordered" evidence="1">
    <location>
        <begin position="502"/>
        <end position="768"/>
    </location>
</feature>
<dbReference type="InParanoid" id="A0A409XNZ6"/>
<evidence type="ECO:0000313" key="4">
    <source>
        <dbReference type="Proteomes" id="UP000283269"/>
    </source>
</evidence>
<feature type="compositionally biased region" description="Low complexity" evidence="1">
    <location>
        <begin position="574"/>
        <end position="593"/>
    </location>
</feature>
<feature type="compositionally biased region" description="Polar residues" evidence="1">
    <location>
        <begin position="549"/>
        <end position="573"/>
    </location>
</feature>
<name>A0A409XNZ6_PSICY</name>
<feature type="compositionally biased region" description="Polar residues" evidence="1">
    <location>
        <begin position="369"/>
        <end position="380"/>
    </location>
</feature>
<protein>
    <recommendedName>
        <fullName evidence="5">Proteophosphoglycan ppg4</fullName>
    </recommendedName>
</protein>
<feature type="transmembrane region" description="Helical" evidence="2">
    <location>
        <begin position="79"/>
        <end position="98"/>
    </location>
</feature>
<feature type="region of interest" description="Disordered" evidence="1">
    <location>
        <begin position="317"/>
        <end position="402"/>
    </location>
</feature>
<accession>A0A409XNZ6</accession>
<dbReference type="STRING" id="93625.A0A409XNZ6"/>
<feature type="compositionally biased region" description="Low complexity" evidence="1">
    <location>
        <begin position="677"/>
        <end position="688"/>
    </location>
</feature>
<proteinExistence type="predicted"/>
<feature type="compositionally biased region" description="Polar residues" evidence="1">
    <location>
        <begin position="270"/>
        <end position="289"/>
    </location>
</feature>
<feature type="compositionally biased region" description="Low complexity" evidence="1">
    <location>
        <begin position="505"/>
        <end position="526"/>
    </location>
</feature>
<feature type="compositionally biased region" description="Polar residues" evidence="1">
    <location>
        <begin position="755"/>
        <end position="768"/>
    </location>
</feature>
<feature type="compositionally biased region" description="Basic residues" evidence="1">
    <location>
        <begin position="155"/>
        <end position="164"/>
    </location>
</feature>
<dbReference type="Proteomes" id="UP000283269">
    <property type="component" value="Unassembled WGS sequence"/>
</dbReference>
<feature type="region of interest" description="Disordered" evidence="1">
    <location>
        <begin position="208"/>
        <end position="301"/>
    </location>
</feature>
<comment type="caution">
    <text evidence="3">The sequence shown here is derived from an EMBL/GenBank/DDBJ whole genome shotgun (WGS) entry which is preliminary data.</text>
</comment>
<gene>
    <name evidence="3" type="ORF">CVT25_010332</name>
</gene>
<feature type="compositionally biased region" description="Polar residues" evidence="1">
    <location>
        <begin position="603"/>
        <end position="620"/>
    </location>
</feature>
<dbReference type="AlphaFoldDB" id="A0A409XNZ6"/>
<evidence type="ECO:0008006" key="5">
    <source>
        <dbReference type="Google" id="ProtNLM"/>
    </source>
</evidence>
<organism evidence="3 4">
    <name type="scientific">Psilocybe cyanescens</name>
    <dbReference type="NCBI Taxonomy" id="93625"/>
    <lineage>
        <taxon>Eukaryota</taxon>
        <taxon>Fungi</taxon>
        <taxon>Dikarya</taxon>
        <taxon>Basidiomycota</taxon>
        <taxon>Agaricomycotina</taxon>
        <taxon>Agaricomycetes</taxon>
        <taxon>Agaricomycetidae</taxon>
        <taxon>Agaricales</taxon>
        <taxon>Agaricineae</taxon>
        <taxon>Strophariaceae</taxon>
        <taxon>Psilocybe</taxon>
    </lineage>
</organism>
<sequence>MPSPRPPHERYDLYTTTMTSARPQSATPLSNYSATVPLLCLSLACNAVVVAGTPVQSGETVHLRKRDGEGANSGMSPRIWVPIVVAAIIIFVITLLAWSKTSWRRSLRLFSFSGAAAVGGPIGGATTTGPRELTAEQLAGTINGDIQTGTAAARTTRRARRPRRTPSQMSVTSLPEYNKEPGDEELVIFRGRDAEDATMPAAVAMTSLDEERDESASSHDNSQPSRYSPMPTSPHDMPLLQDDTPYGDLSLQSLPNLVPGADGVRHSVDAGSQSSHETSSLMRTNSNLPDDSPDPRGEAPAYFEVVDPNDLQHNRAATGVARQPSTASRVSRASPPEPNPPARRSGFRTLLNRMSMSSSHHTHTHNRNESLGSTFSSNLSHAAEPSNGALSNHRTTPSGSGSLLSVNMFRTISRQRSNHTLNSNRLNSPSLISLNSISPPLTHTVTRTEFTYPKSGPTAEQLKVISSRESFARFGVPYGADAIAYASSSRLDLLPPPDFDSSLDALSPRSPGSAGPSRLRSASNARRLPDATPTTTSATGDNSVPGLLSTANAANNDTTSSKSPSVANSTNTDPEAATPVPAPPTAAESAVASNSGSVPAAVENNSRPISKNHNSLSEGQAQAIPDVAETDTAKPADAPGKSGTASSSKSATMIQQPVSEFGKLAPPPPSSYHELTASSVRSESRASVFTFATAAESLSGQPRPASDTDADADDYFTDAGNSEFGSAPSTPRLGGQHALEPTDATVVPDPKRTTIMASNTGASGSTGQ</sequence>
<keyword evidence="4" id="KW-1185">Reference proteome</keyword>
<feature type="compositionally biased region" description="Low complexity" evidence="1">
    <location>
        <begin position="640"/>
        <end position="652"/>
    </location>
</feature>
<evidence type="ECO:0000313" key="3">
    <source>
        <dbReference type="EMBL" id="PPQ92499.1"/>
    </source>
</evidence>
<evidence type="ECO:0000256" key="1">
    <source>
        <dbReference type="SAM" id="MobiDB-lite"/>
    </source>
</evidence>
<dbReference type="OrthoDB" id="2804493at2759"/>
<keyword evidence="2" id="KW-0472">Membrane</keyword>
<reference evidence="3 4" key="1">
    <citation type="journal article" date="2018" name="Evol. Lett.">
        <title>Horizontal gene cluster transfer increased hallucinogenic mushroom diversity.</title>
        <authorList>
            <person name="Reynolds H.T."/>
            <person name="Vijayakumar V."/>
            <person name="Gluck-Thaler E."/>
            <person name="Korotkin H.B."/>
            <person name="Matheny P.B."/>
            <person name="Slot J.C."/>
        </authorList>
    </citation>
    <scope>NUCLEOTIDE SEQUENCE [LARGE SCALE GENOMIC DNA]</scope>
    <source>
        <strain evidence="3 4">2631</strain>
    </source>
</reference>
<evidence type="ECO:0000256" key="2">
    <source>
        <dbReference type="SAM" id="Phobius"/>
    </source>
</evidence>
<dbReference type="EMBL" id="NHYD01001028">
    <property type="protein sequence ID" value="PPQ92499.1"/>
    <property type="molecule type" value="Genomic_DNA"/>
</dbReference>
<feature type="region of interest" description="Disordered" evidence="1">
    <location>
        <begin position="146"/>
        <end position="178"/>
    </location>
</feature>
<feature type="compositionally biased region" description="Polar residues" evidence="1">
    <location>
        <begin position="388"/>
        <end position="402"/>
    </location>
</feature>
<feature type="compositionally biased region" description="Polar residues" evidence="1">
    <location>
        <begin position="532"/>
        <end position="542"/>
    </location>
</feature>